<dbReference type="InterPro" id="IPR044704">
    <property type="entry name" value="UGlyAH_cupin_N"/>
</dbReference>
<reference evidence="5 6" key="1">
    <citation type="submission" date="2019-11" db="EMBL/GenBank/DDBJ databases">
        <title>Characterisation of Fundicoccus ignavus gen. nov. sp. nov., a novel genus of the family Aerococcaceae isolated from bulk tank milk.</title>
        <authorList>
            <person name="Siebert A."/>
            <person name="Huptas C."/>
            <person name="Wenning M."/>
            <person name="Scherer S."/>
            <person name="Doll E.V."/>
        </authorList>
    </citation>
    <scope>NUCLEOTIDE SEQUENCE [LARGE SCALE GENOMIC DNA]</scope>
    <source>
        <strain evidence="3 6">DSM 109653</strain>
        <strain evidence="4 5">WS4759</strain>
    </source>
</reference>
<dbReference type="EMBL" id="WJQR01000005">
    <property type="protein sequence ID" value="MRI81601.1"/>
    <property type="molecule type" value="Genomic_DNA"/>
</dbReference>
<dbReference type="Gene3D" id="2.60.120.10">
    <property type="entry name" value="Jelly Rolls"/>
    <property type="match status" value="2"/>
</dbReference>
<dbReference type="Pfam" id="PF07883">
    <property type="entry name" value="Cupin_2"/>
    <property type="match status" value="1"/>
</dbReference>
<dbReference type="NCBIfam" id="TIGR03214">
    <property type="entry name" value="ura-cupin"/>
    <property type="match status" value="1"/>
</dbReference>
<dbReference type="InterPro" id="IPR017627">
    <property type="entry name" value="UGHY"/>
</dbReference>
<dbReference type="InterPro" id="IPR013096">
    <property type="entry name" value="Cupin_2"/>
</dbReference>
<dbReference type="GO" id="GO:0071522">
    <property type="term" value="F:ureidoglycine aminohydrolase activity"/>
    <property type="evidence" value="ECO:0007669"/>
    <property type="project" value="UniProtKB-EC"/>
</dbReference>
<evidence type="ECO:0000313" key="4">
    <source>
        <dbReference type="EMBL" id="MRI84356.1"/>
    </source>
</evidence>
<keyword evidence="5" id="KW-1185">Reference proteome</keyword>
<dbReference type="Proteomes" id="UP000469870">
    <property type="component" value="Unassembled WGS sequence"/>
</dbReference>
<dbReference type="PANTHER" id="PTHR34571">
    <property type="entry name" value="(S)-UREIDOGLYCINE AMINOHYDROLASE"/>
    <property type="match status" value="1"/>
</dbReference>
<evidence type="ECO:0000259" key="1">
    <source>
        <dbReference type="Pfam" id="PF05899"/>
    </source>
</evidence>
<comment type="caution">
    <text evidence="4">The sequence shown here is derived from an EMBL/GenBank/DDBJ whole genome shotgun (WGS) entry which is preliminary data.</text>
</comment>
<gene>
    <name evidence="4" type="ORF">GIY09_00365</name>
    <name evidence="3" type="ORF">GIY11_06175</name>
</gene>
<name>A0A6I2GAW3_9LACT</name>
<feature type="domain" description="Cupin type-2" evidence="2">
    <location>
        <begin position="186"/>
        <end position="250"/>
    </location>
</feature>
<evidence type="ECO:0000313" key="5">
    <source>
        <dbReference type="Proteomes" id="UP000430975"/>
    </source>
</evidence>
<organism evidence="4 5">
    <name type="scientific">Fundicoccus ignavus</name>
    <dbReference type="NCBI Taxonomy" id="2664442"/>
    <lineage>
        <taxon>Bacteria</taxon>
        <taxon>Bacillati</taxon>
        <taxon>Bacillota</taxon>
        <taxon>Bacilli</taxon>
        <taxon>Lactobacillales</taxon>
        <taxon>Aerococcaceae</taxon>
        <taxon>Fundicoccus</taxon>
    </lineage>
</organism>
<dbReference type="InterPro" id="IPR008579">
    <property type="entry name" value="UGlyAH_Cupin_dom"/>
</dbReference>
<dbReference type="EMBL" id="WJQS01000001">
    <property type="protein sequence ID" value="MRI84356.1"/>
    <property type="molecule type" value="Genomic_DNA"/>
</dbReference>
<proteinExistence type="predicted"/>
<dbReference type="CDD" id="cd02211">
    <property type="entry name" value="cupin_UGlyAH_N"/>
    <property type="match status" value="1"/>
</dbReference>
<dbReference type="InterPro" id="IPR011051">
    <property type="entry name" value="RmlC_Cupin_sf"/>
</dbReference>
<accession>A0A6I2GAW3</accession>
<keyword evidence="4" id="KW-0378">Hydrolase</keyword>
<dbReference type="Proteomes" id="UP000430975">
    <property type="component" value="Unassembled WGS sequence"/>
</dbReference>
<sequence length="263" mass="29308">MGYKNNNTGYRDGLLESRAVIEQGRYAILPHDGLVNNVVPGFEHTRITILGSPRLGATFSDFIAEFLEGGKNTLGFGGEGLETFVYVLSGALKVKDAQGEVHELTDGGYAFFPVNELMYFENNQTEVTEAFLYQRRYDALAGYEAHKVVGNRADITPIHYEGMEDVLLWDLLPVDDLGFDMNMHILSFEPGASHGYVETHYQEHGAYLLSGQGMYNLDNQWFPVEKGDYIFMGAYVPQAAYAVGRGEPLSYVYSKDANRNPGV</sequence>
<dbReference type="AlphaFoldDB" id="A0A6I2GAW3"/>
<dbReference type="SUPFAM" id="SSF51182">
    <property type="entry name" value="RmlC-like cupins"/>
    <property type="match status" value="1"/>
</dbReference>
<dbReference type="CDD" id="cd02212">
    <property type="entry name" value="cupin_UGlyAH_C"/>
    <property type="match status" value="1"/>
</dbReference>
<evidence type="ECO:0000259" key="2">
    <source>
        <dbReference type="Pfam" id="PF07883"/>
    </source>
</evidence>
<evidence type="ECO:0000313" key="6">
    <source>
        <dbReference type="Proteomes" id="UP000469870"/>
    </source>
</evidence>
<dbReference type="InterPro" id="IPR014710">
    <property type="entry name" value="RmlC-like_jellyroll"/>
</dbReference>
<dbReference type="Pfam" id="PF05899">
    <property type="entry name" value="Cupin_3"/>
    <property type="match status" value="1"/>
</dbReference>
<dbReference type="PANTHER" id="PTHR34571:SF1">
    <property type="entry name" value="(S)-UREIDOGLYCINE AMINOHYDROLASE"/>
    <property type="match status" value="1"/>
</dbReference>
<dbReference type="EC" id="3.5.3.26" evidence="4"/>
<dbReference type="RefSeq" id="WP_153861908.1">
    <property type="nucleotide sequence ID" value="NZ_WJQR01000005.1"/>
</dbReference>
<evidence type="ECO:0000313" key="3">
    <source>
        <dbReference type="EMBL" id="MRI81601.1"/>
    </source>
</evidence>
<dbReference type="InterPro" id="IPR044697">
    <property type="entry name" value="UGlyAH_cupin_C"/>
</dbReference>
<protein>
    <submittedName>
        <fullName evidence="4">(S)-ureidoglycine aminohydrolase</fullName>
        <ecNumber evidence="4">3.5.3.26</ecNumber>
    </submittedName>
</protein>
<feature type="domain" description="(S)-ureidoglycine aminohydrolase cupin" evidence="1">
    <location>
        <begin position="82"/>
        <end position="125"/>
    </location>
</feature>